<feature type="region of interest" description="Disordered" evidence="4">
    <location>
        <begin position="228"/>
        <end position="303"/>
    </location>
</feature>
<dbReference type="Gene3D" id="1.10.10.10">
    <property type="entry name" value="Winged helix-like DNA-binding domain superfamily/Winged helix DNA-binding domain"/>
    <property type="match status" value="1"/>
</dbReference>
<evidence type="ECO:0000256" key="2">
    <source>
        <dbReference type="ARBA" id="ARBA00023125"/>
    </source>
</evidence>
<evidence type="ECO:0000313" key="6">
    <source>
        <dbReference type="EMBL" id="MFC0564571.1"/>
    </source>
</evidence>
<dbReference type="SUPFAM" id="SSF46785">
    <property type="entry name" value="Winged helix' DNA-binding domain"/>
    <property type="match status" value="1"/>
</dbReference>
<dbReference type="SUPFAM" id="SSF48008">
    <property type="entry name" value="GntR ligand-binding domain-like"/>
    <property type="match status" value="1"/>
</dbReference>
<evidence type="ECO:0000313" key="7">
    <source>
        <dbReference type="Proteomes" id="UP001589894"/>
    </source>
</evidence>
<accession>A0ABV6NUV7</accession>
<dbReference type="Gene3D" id="1.20.120.530">
    <property type="entry name" value="GntR ligand-binding domain-like"/>
    <property type="match status" value="1"/>
</dbReference>
<gene>
    <name evidence="6" type="ORF">ACFFHU_10545</name>
</gene>
<dbReference type="SMART" id="SM00895">
    <property type="entry name" value="FCD"/>
    <property type="match status" value="1"/>
</dbReference>
<organism evidence="6 7">
    <name type="scientific">Plantactinospora siamensis</name>
    <dbReference type="NCBI Taxonomy" id="555372"/>
    <lineage>
        <taxon>Bacteria</taxon>
        <taxon>Bacillati</taxon>
        <taxon>Actinomycetota</taxon>
        <taxon>Actinomycetes</taxon>
        <taxon>Micromonosporales</taxon>
        <taxon>Micromonosporaceae</taxon>
        <taxon>Plantactinospora</taxon>
    </lineage>
</organism>
<reference evidence="6 7" key="1">
    <citation type="submission" date="2024-09" db="EMBL/GenBank/DDBJ databases">
        <authorList>
            <person name="Sun Q."/>
            <person name="Mori K."/>
        </authorList>
    </citation>
    <scope>NUCLEOTIDE SEQUENCE [LARGE SCALE GENOMIC DNA]</scope>
    <source>
        <strain evidence="6 7">TBRC 2205</strain>
    </source>
</reference>
<evidence type="ECO:0000256" key="3">
    <source>
        <dbReference type="ARBA" id="ARBA00023163"/>
    </source>
</evidence>
<evidence type="ECO:0000259" key="5">
    <source>
        <dbReference type="PROSITE" id="PS50949"/>
    </source>
</evidence>
<feature type="compositionally biased region" description="Basic and acidic residues" evidence="4">
    <location>
        <begin position="257"/>
        <end position="272"/>
    </location>
</feature>
<dbReference type="SMART" id="SM00345">
    <property type="entry name" value="HTH_GNTR"/>
    <property type="match status" value="1"/>
</dbReference>
<dbReference type="PRINTS" id="PR00035">
    <property type="entry name" value="HTHGNTR"/>
</dbReference>
<dbReference type="Pfam" id="PF00392">
    <property type="entry name" value="GntR"/>
    <property type="match status" value="1"/>
</dbReference>
<comment type="caution">
    <text evidence="6">The sequence shown here is derived from an EMBL/GenBank/DDBJ whole genome shotgun (WGS) entry which is preliminary data.</text>
</comment>
<keyword evidence="7" id="KW-1185">Reference proteome</keyword>
<dbReference type="InterPro" id="IPR000524">
    <property type="entry name" value="Tscrpt_reg_HTH_GntR"/>
</dbReference>
<feature type="compositionally biased region" description="Low complexity" evidence="4">
    <location>
        <begin position="228"/>
        <end position="239"/>
    </location>
</feature>
<dbReference type="Pfam" id="PF07729">
    <property type="entry name" value="FCD"/>
    <property type="match status" value="1"/>
</dbReference>
<sequence length="303" mass="32250">MALTDEAIVKIRSMIQSGELPPGARLPPEQQLATQMGLSRSGVREAVKVLESARVLDVRRGDGTYVTSLAPRLLLEGLGLAVELLRDDTLLEVMEVRRMLEPIATGLAALRMSEADLDELGRLLDDMRTAADDVEQLIRFDTAFHRTVVAATGNETLTSLLDGLSSRTLRARVWRGLIEGNSAHKTLDEHHAIYRALRSRDQLLAQASALVHVNTSESWLRAVLSAPDDPAARPASQPDGDPAGLRTAGDPAGLRTGGDRDGRAGGDRDGRADPGGTVGPGAHHAAPVPAARAGSRPSRSARS</sequence>
<evidence type="ECO:0000256" key="1">
    <source>
        <dbReference type="ARBA" id="ARBA00023015"/>
    </source>
</evidence>
<dbReference type="RefSeq" id="WP_377337691.1">
    <property type="nucleotide sequence ID" value="NZ_JBHLUE010000007.1"/>
</dbReference>
<dbReference type="CDD" id="cd07377">
    <property type="entry name" value="WHTH_GntR"/>
    <property type="match status" value="1"/>
</dbReference>
<keyword evidence="2" id="KW-0238">DNA-binding</keyword>
<protein>
    <submittedName>
        <fullName evidence="6">FadR/GntR family transcriptional regulator</fullName>
    </submittedName>
</protein>
<dbReference type="InterPro" id="IPR036388">
    <property type="entry name" value="WH-like_DNA-bd_sf"/>
</dbReference>
<dbReference type="PANTHER" id="PTHR43537">
    <property type="entry name" value="TRANSCRIPTIONAL REGULATOR, GNTR FAMILY"/>
    <property type="match status" value="1"/>
</dbReference>
<feature type="compositionally biased region" description="Low complexity" evidence="4">
    <location>
        <begin position="280"/>
        <end position="303"/>
    </location>
</feature>
<dbReference type="PANTHER" id="PTHR43537:SF5">
    <property type="entry name" value="UXU OPERON TRANSCRIPTIONAL REGULATOR"/>
    <property type="match status" value="1"/>
</dbReference>
<keyword evidence="1" id="KW-0805">Transcription regulation</keyword>
<dbReference type="InterPro" id="IPR036390">
    <property type="entry name" value="WH_DNA-bd_sf"/>
</dbReference>
<dbReference type="PROSITE" id="PS50949">
    <property type="entry name" value="HTH_GNTR"/>
    <property type="match status" value="1"/>
</dbReference>
<evidence type="ECO:0000256" key="4">
    <source>
        <dbReference type="SAM" id="MobiDB-lite"/>
    </source>
</evidence>
<keyword evidence="3" id="KW-0804">Transcription</keyword>
<dbReference type="EMBL" id="JBHLUE010000007">
    <property type="protein sequence ID" value="MFC0564571.1"/>
    <property type="molecule type" value="Genomic_DNA"/>
</dbReference>
<feature type="domain" description="HTH gntR-type" evidence="5">
    <location>
        <begin position="1"/>
        <end position="69"/>
    </location>
</feature>
<dbReference type="InterPro" id="IPR011711">
    <property type="entry name" value="GntR_C"/>
</dbReference>
<dbReference type="InterPro" id="IPR008920">
    <property type="entry name" value="TF_FadR/GntR_C"/>
</dbReference>
<proteinExistence type="predicted"/>
<dbReference type="Proteomes" id="UP001589894">
    <property type="component" value="Unassembled WGS sequence"/>
</dbReference>
<name>A0ABV6NUV7_9ACTN</name>